<dbReference type="GO" id="GO:0016538">
    <property type="term" value="F:cyclin-dependent protein serine/threonine kinase regulator activity"/>
    <property type="evidence" value="ECO:0007669"/>
    <property type="project" value="TreeGrafter"/>
</dbReference>
<feature type="region of interest" description="Disordered" evidence="1">
    <location>
        <begin position="321"/>
        <end position="340"/>
    </location>
</feature>
<dbReference type="InterPro" id="IPR036915">
    <property type="entry name" value="Cyclin-like_sf"/>
</dbReference>
<comment type="caution">
    <text evidence="2">The sequence shown here is derived from an EMBL/GenBank/DDBJ whole genome shotgun (WGS) entry which is preliminary data.</text>
</comment>
<dbReference type="GO" id="GO:0000307">
    <property type="term" value="C:cyclin-dependent protein kinase holoenzyme complex"/>
    <property type="evidence" value="ECO:0007669"/>
    <property type="project" value="TreeGrafter"/>
</dbReference>
<reference evidence="2 3" key="1">
    <citation type="journal article" date="2018" name="MBio">
        <title>Comparative Genomics Reveals the Core Gene Toolbox for the Fungus-Insect Symbiosis.</title>
        <authorList>
            <person name="Wang Y."/>
            <person name="Stata M."/>
            <person name="Wang W."/>
            <person name="Stajich J.E."/>
            <person name="White M.M."/>
            <person name="Moncalvo J.M."/>
        </authorList>
    </citation>
    <scope>NUCLEOTIDE SEQUENCE [LARGE SCALE GENOMIC DNA]</scope>
    <source>
        <strain evidence="2 3">AUS-126-30</strain>
    </source>
</reference>
<name>A0A2U1J4C7_SMIAN</name>
<dbReference type="CDD" id="cd20557">
    <property type="entry name" value="CYCLIN_ScPCL1-like"/>
    <property type="match status" value="1"/>
</dbReference>
<keyword evidence="3" id="KW-1185">Reference proteome</keyword>
<dbReference type="GO" id="GO:0019901">
    <property type="term" value="F:protein kinase binding"/>
    <property type="evidence" value="ECO:0007669"/>
    <property type="project" value="InterPro"/>
</dbReference>
<evidence type="ECO:0000313" key="3">
    <source>
        <dbReference type="Proteomes" id="UP000245591"/>
    </source>
</evidence>
<dbReference type="EMBL" id="MBFU01000375">
    <property type="protein sequence ID" value="PVZ99920.1"/>
    <property type="molecule type" value="Genomic_DNA"/>
</dbReference>
<dbReference type="GO" id="GO:0005634">
    <property type="term" value="C:nucleus"/>
    <property type="evidence" value="ECO:0007669"/>
    <property type="project" value="TreeGrafter"/>
</dbReference>
<feature type="region of interest" description="Disordered" evidence="1">
    <location>
        <begin position="432"/>
        <end position="451"/>
    </location>
</feature>
<feature type="compositionally biased region" description="Polar residues" evidence="1">
    <location>
        <begin position="264"/>
        <end position="273"/>
    </location>
</feature>
<dbReference type="SUPFAM" id="SSF47954">
    <property type="entry name" value="Cyclin-like"/>
    <property type="match status" value="1"/>
</dbReference>
<evidence type="ECO:0000256" key="1">
    <source>
        <dbReference type="SAM" id="MobiDB-lite"/>
    </source>
</evidence>
<protein>
    <recommendedName>
        <fullName evidence="4">Cyclin N-terminal domain-containing protein</fullName>
    </recommendedName>
</protein>
<evidence type="ECO:0008006" key="4">
    <source>
        <dbReference type="Google" id="ProtNLM"/>
    </source>
</evidence>
<dbReference type="Gene3D" id="1.10.472.10">
    <property type="entry name" value="Cyclin-like"/>
    <property type="match status" value="1"/>
</dbReference>
<feature type="region of interest" description="Disordered" evidence="1">
    <location>
        <begin position="293"/>
        <end position="312"/>
    </location>
</feature>
<gene>
    <name evidence="2" type="ORF">BB558_004038</name>
</gene>
<organism evidence="2 3">
    <name type="scientific">Smittium angustum</name>
    <dbReference type="NCBI Taxonomy" id="133377"/>
    <lineage>
        <taxon>Eukaryota</taxon>
        <taxon>Fungi</taxon>
        <taxon>Fungi incertae sedis</taxon>
        <taxon>Zoopagomycota</taxon>
        <taxon>Kickxellomycotina</taxon>
        <taxon>Harpellomycetes</taxon>
        <taxon>Harpellales</taxon>
        <taxon>Legeriomycetaceae</taxon>
        <taxon>Smittium</taxon>
    </lineage>
</organism>
<feature type="region of interest" description="Disordered" evidence="1">
    <location>
        <begin position="264"/>
        <end position="285"/>
    </location>
</feature>
<accession>A0A2U1J4C7</accession>
<sequence length="704" mass="81068">MISTSKVYKSINNYFPFIGDQKAKKPLPPMSHEEEKKIMNDQITDVLEALVTELFISTNNSAFTKVENNERNLPSLKRFIKEIVYKTRTPTTCMALAALYLTRVKANNTNLFGTGSSLYRLILASLMVSTKYLYDDAFHNISWFQVVSGIFSLQQINQMELEFMHLLKYDMYIDYNKWNQWIATLEAKLVDSWRKRQTEQYFYQNKLFLAYECCHQSAASIVSNIAWSSSGTKLLVALYKTVNCEIQEPKFSVIKGKKNLTNSNSSLTDIKNNSSKETDTQTQKTTQRITLKTNTETKDEGKNIINGGKRHSSLQKFANYNNQRKPNSKSPDKIQGFNNKLNTRKPRDSLITRATKVIQNSRIFSSQGYEYLDSDTNHIKDQNVKYETELKEKYKITKNKVLGGDIPDTNVNYGYKNTNQAIFHHNVNINSSSSTESLKDHNDSQTKNLQSNNPFSIPLAYPNYYYKSHEKLQVLTPEYNNNRKIDSEIIKSPNYNFGQSNLDTKHENNEEIKSNYYSIDTHFSSFSINISPSISETSSFCKSLLSSPPEINYSDRYITSIAISSSSDSSPFLSTRSEDSFYNHESNFKHSPLSHNIKPKEIDENFHNEYQQNSELFDGFDTKEKRTQELSASPIRPDSNISNYFDFYYPSSNSLKSKDLEITKDVVILQKVEILSIDRNDLRFPKVINAVDYKKSKNPALKAL</sequence>
<dbReference type="PANTHER" id="PTHR15615">
    <property type="match status" value="1"/>
</dbReference>
<dbReference type="Pfam" id="PF08613">
    <property type="entry name" value="Cyclin"/>
    <property type="match status" value="1"/>
</dbReference>
<dbReference type="InterPro" id="IPR013922">
    <property type="entry name" value="Cyclin_PHO80-like"/>
</dbReference>
<dbReference type="PANTHER" id="PTHR15615:SF108">
    <property type="entry name" value="PROTEIN CNPPD1"/>
    <property type="match status" value="1"/>
</dbReference>
<evidence type="ECO:0000313" key="2">
    <source>
        <dbReference type="EMBL" id="PVZ99920.1"/>
    </source>
</evidence>
<dbReference type="AlphaFoldDB" id="A0A2U1J4C7"/>
<dbReference type="Proteomes" id="UP000245591">
    <property type="component" value="Unassembled WGS sequence"/>
</dbReference>
<proteinExistence type="predicted"/>